<evidence type="ECO:0000313" key="1">
    <source>
        <dbReference type="EMBL" id="CRK74792.1"/>
    </source>
</evidence>
<name>A0A0U1NJ87_9RHOB</name>
<keyword evidence="2" id="KW-1185">Reference proteome</keyword>
<evidence type="ECO:0000313" key="2">
    <source>
        <dbReference type="Proteomes" id="UP000048949"/>
    </source>
</evidence>
<dbReference type="EMBL" id="CVQV01000004">
    <property type="protein sequence ID" value="CRK74792.1"/>
    <property type="molecule type" value="Genomic_DNA"/>
</dbReference>
<reference evidence="1 2" key="1">
    <citation type="submission" date="2015-04" db="EMBL/GenBank/DDBJ databases">
        <authorList>
            <person name="Syromyatnikov M.Y."/>
            <person name="Popov V.N."/>
        </authorList>
    </citation>
    <scope>NUCLEOTIDE SEQUENCE [LARGE SCALE GENOMIC DNA]</scope>
    <source>
        <strain evidence="1 2">CECT 5292</strain>
    </source>
</reference>
<organism evidence="1 2">
    <name type="scientific">Nereida ignava</name>
    <dbReference type="NCBI Taxonomy" id="282199"/>
    <lineage>
        <taxon>Bacteria</taxon>
        <taxon>Pseudomonadati</taxon>
        <taxon>Pseudomonadota</taxon>
        <taxon>Alphaproteobacteria</taxon>
        <taxon>Rhodobacterales</taxon>
        <taxon>Roseobacteraceae</taxon>
        <taxon>Nereida</taxon>
    </lineage>
</organism>
<accession>A0A0U1NJ87</accession>
<dbReference type="STRING" id="282199.GCA_001049735_00829"/>
<dbReference type="RefSeq" id="WP_048598227.1">
    <property type="nucleotide sequence ID" value="NZ_CVPC01000004.1"/>
</dbReference>
<protein>
    <submittedName>
        <fullName evidence="1">Uncharacterized protein</fullName>
    </submittedName>
</protein>
<sequence length="93" mass="10674">MKSAETLVSFGYVGPDEGETSDMIVSDMFSRTDKLPNWIELVEVQFFDDNRAPTQAWKMKDSGVYDLFNFESKLDLPRKGYQCDWPPLIGKIS</sequence>
<dbReference type="Proteomes" id="UP000048949">
    <property type="component" value="Unassembled WGS sequence"/>
</dbReference>
<proteinExistence type="predicted"/>
<dbReference type="AlphaFoldDB" id="A0A0U1NJ87"/>
<gene>
    <name evidence="1" type="ORF">NIG5292_00829</name>
</gene>